<dbReference type="AlphaFoldDB" id="F0EX71"/>
<dbReference type="Pfam" id="PF07715">
    <property type="entry name" value="Plug"/>
    <property type="match status" value="1"/>
</dbReference>
<dbReference type="Gene3D" id="2.170.130.10">
    <property type="entry name" value="TonB-dependent receptor, plug domain"/>
    <property type="match status" value="1"/>
</dbReference>
<evidence type="ECO:0000256" key="1">
    <source>
        <dbReference type="ARBA" id="ARBA00004571"/>
    </source>
</evidence>
<evidence type="ECO:0000313" key="15">
    <source>
        <dbReference type="EMBL" id="EGC18069.1"/>
    </source>
</evidence>
<evidence type="ECO:0000256" key="8">
    <source>
        <dbReference type="ARBA" id="ARBA00023170"/>
    </source>
</evidence>
<evidence type="ECO:0000256" key="2">
    <source>
        <dbReference type="ARBA" id="ARBA00009810"/>
    </source>
</evidence>
<dbReference type="NCBIfam" id="TIGR01783">
    <property type="entry name" value="TonB-siderophor"/>
    <property type="match status" value="1"/>
</dbReference>
<keyword evidence="7 10" id="KW-0472">Membrane</keyword>
<keyword evidence="9 10" id="KW-0998">Cell outer membrane</keyword>
<evidence type="ECO:0000256" key="12">
    <source>
        <dbReference type="SAM" id="SignalP"/>
    </source>
</evidence>
<dbReference type="GO" id="GO:0009279">
    <property type="term" value="C:cell outer membrane"/>
    <property type="evidence" value="ECO:0007669"/>
    <property type="project" value="UniProtKB-SubCell"/>
</dbReference>
<dbReference type="GO" id="GO:0015891">
    <property type="term" value="P:siderophore transport"/>
    <property type="evidence" value="ECO:0007669"/>
    <property type="project" value="InterPro"/>
</dbReference>
<dbReference type="InterPro" id="IPR037066">
    <property type="entry name" value="Plug_dom_sf"/>
</dbReference>
<comment type="similarity">
    <text evidence="2 10 11">Belongs to the TonB-dependent receptor family.</text>
</comment>
<evidence type="ECO:0000256" key="9">
    <source>
        <dbReference type="ARBA" id="ARBA00023237"/>
    </source>
</evidence>
<evidence type="ECO:0000259" key="14">
    <source>
        <dbReference type="Pfam" id="PF07715"/>
    </source>
</evidence>
<evidence type="ECO:0000256" key="6">
    <source>
        <dbReference type="ARBA" id="ARBA00023077"/>
    </source>
</evidence>
<keyword evidence="6 11" id="KW-0798">TonB box</keyword>
<evidence type="ECO:0000256" key="11">
    <source>
        <dbReference type="RuleBase" id="RU003357"/>
    </source>
</evidence>
<evidence type="ECO:0000259" key="13">
    <source>
        <dbReference type="Pfam" id="PF00593"/>
    </source>
</evidence>
<keyword evidence="12" id="KW-0732">Signal</keyword>
<protein>
    <submittedName>
        <fullName evidence="15">TonB-dependent siderophore receptor</fullName>
    </submittedName>
</protein>
<name>F0EX71_9NEIS</name>
<sequence>LKEYMMPHMKKPAFRMCTMVLILAAVPQGAWADDGGDSQSLPNVSVTAPKRLRADKSYTVDEMSSAAGMKLAPKDTPQSVSVVTRKAMDDRGLTSLEDAVKTATGINVYRQGYQTRYQSRGFDIAQISENGAHSTICTMCGNNPHDQRQLMDMALYDRVEIVRGATGLMKGQSEPGGSINAILKKPTSTPQTTFDVLADRWGRIRGSADVSGILSAAHQVRGRAVAVLERTEGFRQHDKGYNGLLYGVVDKSFGEDGQTKITAGAYIQRTKDQPALFGLPAAADGSDLRLPRNRYLGADWNKTSYRKFSAFTELEHRFNDDWKLSATAVYTQNKSHIEYGYVPFRSNVSAAGTVSDGWLGRSDRYNHQWTFKADLEGKYPLFGRKHELYVGLNHSRERFNNLWRGSRLNGTYNILLWNGSELARPDDWNNGTIKEIRQTTVTTKTATAATRFNITDRLHLLGGVGYTYWKENQYLSWMGTPHSVRRKGRAVPYGAVTFDLTPTQSLYASYTSIFKYTGERYDIDGQALKPTQGRSYELGWKGAWNGGKLNSEVVLFQTDKENEPMDTWLARNPNGSVVPWNSRSSGAKAVYEPVRLQSRGIDLELSGSLNDNWEASAGYTYNRRKYTATADRRANPAIRAGMDFSQHTPKHMLRLYTSYRLPFDGRKWTLGGGVTVQSKSSPITVGGQKQYLGGYAVWNASLHYQSNDRLKIGLLVNNLTDKRYYEGYGNRGTNKGHFYGEPRNVLFTLQWKMK</sequence>
<dbReference type="PANTHER" id="PTHR32552">
    <property type="entry name" value="FERRICHROME IRON RECEPTOR-RELATED"/>
    <property type="match status" value="1"/>
</dbReference>
<dbReference type="GO" id="GO:0038023">
    <property type="term" value="F:signaling receptor activity"/>
    <property type="evidence" value="ECO:0007669"/>
    <property type="project" value="InterPro"/>
</dbReference>
<dbReference type="PROSITE" id="PS52016">
    <property type="entry name" value="TONB_DEPENDENT_REC_3"/>
    <property type="match status" value="1"/>
</dbReference>
<feature type="chain" id="PRO_5003247515" evidence="12">
    <location>
        <begin position="33"/>
        <end position="754"/>
    </location>
</feature>
<organism evidence="15 16">
    <name type="scientific">Kingella denitrificans ATCC 33394</name>
    <dbReference type="NCBI Taxonomy" id="888741"/>
    <lineage>
        <taxon>Bacteria</taxon>
        <taxon>Pseudomonadati</taxon>
        <taxon>Pseudomonadota</taxon>
        <taxon>Betaproteobacteria</taxon>
        <taxon>Neisseriales</taxon>
        <taxon>Neisseriaceae</taxon>
        <taxon>Kingella</taxon>
    </lineage>
</organism>
<keyword evidence="16" id="KW-1185">Reference proteome</keyword>
<dbReference type="GO" id="GO:0015344">
    <property type="term" value="F:siderophore uptake transmembrane transporter activity"/>
    <property type="evidence" value="ECO:0007669"/>
    <property type="project" value="TreeGrafter"/>
</dbReference>
<comment type="caution">
    <text evidence="15">The sequence shown here is derived from an EMBL/GenBank/DDBJ whole genome shotgun (WGS) entry which is preliminary data.</text>
</comment>
<proteinExistence type="inferred from homology"/>
<dbReference type="EMBL" id="AEWV01000006">
    <property type="protein sequence ID" value="EGC18069.1"/>
    <property type="molecule type" value="Genomic_DNA"/>
</dbReference>
<accession>F0EX71</accession>
<feature type="non-terminal residue" evidence="15">
    <location>
        <position position="1"/>
    </location>
</feature>
<dbReference type="PANTHER" id="PTHR32552:SF74">
    <property type="entry name" value="HYDROXAMATE SIDEROPHORE RECEPTOR FHUE"/>
    <property type="match status" value="1"/>
</dbReference>
<feature type="domain" description="TonB-dependent receptor-like beta-barrel" evidence="13">
    <location>
        <begin position="275"/>
        <end position="719"/>
    </location>
</feature>
<dbReference type="Pfam" id="PF00593">
    <property type="entry name" value="TonB_dep_Rec_b-barrel"/>
    <property type="match status" value="1"/>
</dbReference>
<keyword evidence="4 10" id="KW-1134">Transmembrane beta strand</keyword>
<evidence type="ECO:0000256" key="4">
    <source>
        <dbReference type="ARBA" id="ARBA00022452"/>
    </source>
</evidence>
<evidence type="ECO:0000256" key="7">
    <source>
        <dbReference type="ARBA" id="ARBA00023136"/>
    </source>
</evidence>
<keyword evidence="5 10" id="KW-0812">Transmembrane</keyword>
<dbReference type="HOGENOM" id="CLU_008287_9_3_4"/>
<feature type="signal peptide" evidence="12">
    <location>
        <begin position="1"/>
        <end position="32"/>
    </location>
</feature>
<dbReference type="CDD" id="cd01347">
    <property type="entry name" value="ligand_gated_channel"/>
    <property type="match status" value="1"/>
</dbReference>
<feature type="domain" description="TonB-dependent receptor plug" evidence="14">
    <location>
        <begin position="74"/>
        <end position="177"/>
    </location>
</feature>
<comment type="subcellular location">
    <subcellularLocation>
        <location evidence="1 10">Cell outer membrane</location>
        <topology evidence="1 10">Multi-pass membrane protein</topology>
    </subcellularLocation>
</comment>
<keyword evidence="3 10" id="KW-0813">Transport</keyword>
<evidence type="ECO:0000256" key="3">
    <source>
        <dbReference type="ARBA" id="ARBA00022448"/>
    </source>
</evidence>
<dbReference type="STRING" id="888741.HMPREF9098_0218"/>
<dbReference type="InterPro" id="IPR010105">
    <property type="entry name" value="TonB_sidphr_rcpt"/>
</dbReference>
<dbReference type="InterPro" id="IPR012910">
    <property type="entry name" value="Plug_dom"/>
</dbReference>
<evidence type="ECO:0000256" key="5">
    <source>
        <dbReference type="ARBA" id="ARBA00022692"/>
    </source>
</evidence>
<dbReference type="InterPro" id="IPR036942">
    <property type="entry name" value="Beta-barrel_TonB_sf"/>
</dbReference>
<evidence type="ECO:0000313" key="16">
    <source>
        <dbReference type="Proteomes" id="UP000004088"/>
    </source>
</evidence>
<gene>
    <name evidence="15" type="ORF">HMPREF9098_0218</name>
</gene>
<dbReference type="InterPro" id="IPR039426">
    <property type="entry name" value="TonB-dep_rcpt-like"/>
</dbReference>
<dbReference type="InterPro" id="IPR000531">
    <property type="entry name" value="Beta-barrel_TonB"/>
</dbReference>
<dbReference type="Proteomes" id="UP000004088">
    <property type="component" value="Unassembled WGS sequence"/>
</dbReference>
<dbReference type="Gene3D" id="2.40.170.20">
    <property type="entry name" value="TonB-dependent receptor, beta-barrel domain"/>
    <property type="match status" value="1"/>
</dbReference>
<dbReference type="SUPFAM" id="SSF56935">
    <property type="entry name" value="Porins"/>
    <property type="match status" value="1"/>
</dbReference>
<evidence type="ECO:0000256" key="10">
    <source>
        <dbReference type="PROSITE-ProRule" id="PRU01360"/>
    </source>
</evidence>
<reference evidence="15 16" key="1">
    <citation type="submission" date="2011-01" db="EMBL/GenBank/DDBJ databases">
        <authorList>
            <person name="Muzny D."/>
            <person name="Qin X."/>
            <person name="Deng J."/>
            <person name="Jiang H."/>
            <person name="Liu Y."/>
            <person name="Qu J."/>
            <person name="Song X.-Z."/>
            <person name="Zhang L."/>
            <person name="Thornton R."/>
            <person name="Coyle M."/>
            <person name="Francisco L."/>
            <person name="Jackson L."/>
            <person name="Javaid M."/>
            <person name="Korchina V."/>
            <person name="Kovar C."/>
            <person name="Mata R."/>
            <person name="Mathew T."/>
            <person name="Ngo R."/>
            <person name="Nguyen L."/>
            <person name="Nguyen N."/>
            <person name="Okwuonu G."/>
            <person name="Ongeri F."/>
            <person name="Pham C."/>
            <person name="Simmons D."/>
            <person name="Wilczek-Boney K."/>
            <person name="Hale W."/>
            <person name="Jakkamsetti A."/>
            <person name="Pham P."/>
            <person name="Ruth R."/>
            <person name="San Lucas F."/>
            <person name="Warren J."/>
            <person name="Zhang J."/>
            <person name="Zhao Z."/>
            <person name="Zhou C."/>
            <person name="Zhu D."/>
            <person name="Lee S."/>
            <person name="Bess C."/>
            <person name="Blankenburg K."/>
            <person name="Forbes L."/>
            <person name="Fu Q."/>
            <person name="Gubbala S."/>
            <person name="Hirani K."/>
            <person name="Jayaseelan J.C."/>
            <person name="Lara F."/>
            <person name="Munidasa M."/>
            <person name="Palculict T."/>
            <person name="Patil S."/>
            <person name="Pu L.-L."/>
            <person name="Saada N."/>
            <person name="Tang L."/>
            <person name="Weissenberger G."/>
            <person name="Zhu Y."/>
            <person name="Hemphill L."/>
            <person name="Shang Y."/>
            <person name="Youmans B."/>
            <person name="Ayvaz T."/>
            <person name="Ross M."/>
            <person name="Santibanez J."/>
            <person name="Aqrawi P."/>
            <person name="Gross S."/>
            <person name="Joshi V."/>
            <person name="Fowler G."/>
            <person name="Nazareth L."/>
            <person name="Reid J."/>
            <person name="Worley K."/>
            <person name="Petrosino J."/>
            <person name="Highlander S."/>
            <person name="Gibbs R."/>
        </authorList>
    </citation>
    <scope>NUCLEOTIDE SEQUENCE [LARGE SCALE GENOMIC DNA]</scope>
    <source>
        <strain evidence="15 16">ATCC 33394</strain>
    </source>
</reference>
<keyword evidence="8 15" id="KW-0675">Receptor</keyword>